<dbReference type="EMBL" id="JAHLQT010003531">
    <property type="protein sequence ID" value="KAG7176441.1"/>
    <property type="molecule type" value="Genomic_DNA"/>
</dbReference>
<sequence>MQEIELNSFIEENVVFDSEGGGLQRYNLQSTVKIRDEENKIRVLCVGSSNNKPSTCVLLLGETGAGKTTIVNAFVNFIFGVKFEDNFRIQVKDQIDSSNRKETESQTDYITVYVIYHQEGMVCHHNFIVIDTPGLADTRGMQEQGNVMDRLEMFLTSDFGIDELSCIGLVAKANTNRDFSFQKDILGEIISLLGNEVPEVTNLFATFAVEKPMVDQIVRNAGVQFSNMFELDNGVLYAPHKLSSSIHKRDRGMLSYRWENMIEQYERLFAALVNAPSVNVKLLREKKLLDKSLKILKVQVEDLAKLLTALEMNKKMLSKYELQEAKNREWRQERIVKRKDRLSIEEGFHAHNCPTCDQTCIFPCPPEKENSKAGFIGGIAGALGGSAAGAAAVQTTLNSAAVITRAATSTGFAASVGGWVTRALGGTVAASEIGAIGGVPGILVGGAVGITIGVVTGACCGKFLSQGSCAFPSRGDVCGERGCLHSLSQHIKEGERIREYNDLEVKINNDVKELFDVAVSKKADANVKISIGRQKILAYKKQVAQDTLQMLFHVKKIQEISLTRDPINPQDRLDKLIAEVRLGQPDHIHHAVGIIKLLKKAVAKLSTCKVNQLSDNVNVIMKFLENFQK</sequence>
<keyword evidence="3" id="KW-1185">Reference proteome</keyword>
<dbReference type="PANTHER" id="PTHR32046">
    <property type="entry name" value="G DOMAIN-CONTAINING PROTEIN"/>
    <property type="match status" value="1"/>
</dbReference>
<comment type="caution">
    <text evidence="2">The sequence shown here is derived from an EMBL/GenBank/DDBJ whole genome shotgun (WGS) entry which is preliminary data.</text>
</comment>
<keyword evidence="1" id="KW-0175">Coiled coil</keyword>
<dbReference type="Proteomes" id="UP000747542">
    <property type="component" value="Unassembled WGS sequence"/>
</dbReference>
<proteinExistence type="predicted"/>
<gene>
    <name evidence="2" type="ORF">Hamer_G021270</name>
</gene>
<dbReference type="InterPro" id="IPR025662">
    <property type="entry name" value="Sigma_54_int_dom_ATP-bd_1"/>
</dbReference>
<feature type="coiled-coil region" evidence="1">
    <location>
        <begin position="293"/>
        <end position="333"/>
    </location>
</feature>
<dbReference type="OrthoDB" id="2386367at2759"/>
<name>A0A8J5NBL0_HOMAM</name>
<accession>A0A8J5NBL0</accession>
<dbReference type="PROSITE" id="PS00675">
    <property type="entry name" value="SIGMA54_INTERACT_1"/>
    <property type="match status" value="1"/>
</dbReference>
<reference evidence="2" key="1">
    <citation type="journal article" date="2021" name="Sci. Adv.">
        <title>The American lobster genome reveals insights on longevity, neural, and immune adaptations.</title>
        <authorList>
            <person name="Polinski J.M."/>
            <person name="Zimin A.V."/>
            <person name="Clark K.F."/>
            <person name="Kohn A.B."/>
            <person name="Sadowski N."/>
            <person name="Timp W."/>
            <person name="Ptitsyn A."/>
            <person name="Khanna P."/>
            <person name="Romanova D.Y."/>
            <person name="Williams P."/>
            <person name="Greenwood S.J."/>
            <person name="Moroz L.L."/>
            <person name="Walt D.R."/>
            <person name="Bodnar A.G."/>
        </authorList>
    </citation>
    <scope>NUCLEOTIDE SEQUENCE</scope>
    <source>
        <strain evidence="2">GMGI-L3</strain>
    </source>
</reference>
<protein>
    <submittedName>
        <fullName evidence="2">Putative 50S ribosome-binding GTPase-like 4</fullName>
    </submittedName>
</protein>
<evidence type="ECO:0000256" key="1">
    <source>
        <dbReference type="SAM" id="Coils"/>
    </source>
</evidence>
<dbReference type="PANTHER" id="PTHR32046:SF11">
    <property type="entry name" value="IMMUNE-ASSOCIATED NUCLEOTIDE-BINDING PROTEIN 10-LIKE"/>
    <property type="match status" value="1"/>
</dbReference>
<organism evidence="2 3">
    <name type="scientific">Homarus americanus</name>
    <name type="common">American lobster</name>
    <dbReference type="NCBI Taxonomy" id="6706"/>
    <lineage>
        <taxon>Eukaryota</taxon>
        <taxon>Metazoa</taxon>
        <taxon>Ecdysozoa</taxon>
        <taxon>Arthropoda</taxon>
        <taxon>Crustacea</taxon>
        <taxon>Multicrustacea</taxon>
        <taxon>Malacostraca</taxon>
        <taxon>Eumalacostraca</taxon>
        <taxon>Eucarida</taxon>
        <taxon>Decapoda</taxon>
        <taxon>Pleocyemata</taxon>
        <taxon>Astacidea</taxon>
        <taxon>Nephropoidea</taxon>
        <taxon>Nephropidae</taxon>
        <taxon>Homarus</taxon>
    </lineage>
</organism>
<dbReference type="AlphaFoldDB" id="A0A8J5NBL0"/>
<dbReference type="CDD" id="cd00882">
    <property type="entry name" value="Ras_like_GTPase"/>
    <property type="match status" value="1"/>
</dbReference>
<evidence type="ECO:0000313" key="2">
    <source>
        <dbReference type="EMBL" id="KAG7176441.1"/>
    </source>
</evidence>
<evidence type="ECO:0000313" key="3">
    <source>
        <dbReference type="Proteomes" id="UP000747542"/>
    </source>
</evidence>